<keyword evidence="13" id="KW-0829">Tyrosine-protein kinase</keyword>
<dbReference type="SMART" id="SM00409">
    <property type="entry name" value="IG"/>
    <property type="match status" value="3"/>
</dbReference>
<evidence type="ECO:0000259" key="19">
    <source>
        <dbReference type="PROSITE" id="PS50835"/>
    </source>
</evidence>
<dbReference type="PRINTS" id="PR01832">
    <property type="entry name" value="VEGFRECEPTOR"/>
</dbReference>
<evidence type="ECO:0000256" key="1">
    <source>
        <dbReference type="ARBA" id="ARBA00004167"/>
    </source>
</evidence>
<evidence type="ECO:0000256" key="10">
    <source>
        <dbReference type="ARBA" id="ARBA00022840"/>
    </source>
</evidence>
<evidence type="ECO:0000256" key="17">
    <source>
        <dbReference type="ARBA" id="ARBA00023319"/>
    </source>
</evidence>
<feature type="domain" description="Ig-like" evidence="19">
    <location>
        <begin position="244"/>
        <end position="330"/>
    </location>
</feature>
<keyword evidence="7" id="KW-0677">Repeat</keyword>
<evidence type="ECO:0000313" key="20">
    <source>
        <dbReference type="EMBL" id="KAG5280577.1"/>
    </source>
</evidence>
<dbReference type="FunFam" id="2.60.40.10:FF:000016">
    <property type="entry name" value="Fibroblast growth factor receptor"/>
    <property type="match status" value="1"/>
</dbReference>
<dbReference type="Pfam" id="PF13927">
    <property type="entry name" value="Ig_3"/>
    <property type="match status" value="2"/>
</dbReference>
<keyword evidence="21" id="KW-1185">Reference proteome</keyword>
<dbReference type="PANTHER" id="PTHR19890">
    <property type="entry name" value="FIBROBLAST GROWTH FACTOR RECEPTOR"/>
    <property type="match status" value="1"/>
</dbReference>
<dbReference type="Pfam" id="PF07679">
    <property type="entry name" value="I-set"/>
    <property type="match status" value="1"/>
</dbReference>
<keyword evidence="6 18" id="KW-0732">Signal</keyword>
<feature type="signal peptide" evidence="18">
    <location>
        <begin position="1"/>
        <end position="26"/>
    </location>
</feature>
<dbReference type="InterPro" id="IPR007110">
    <property type="entry name" value="Ig-like_dom"/>
</dbReference>
<dbReference type="EMBL" id="JADWDJ010000005">
    <property type="protein sequence ID" value="KAG5280577.1"/>
    <property type="molecule type" value="Genomic_DNA"/>
</dbReference>
<dbReference type="FunFam" id="2.60.40.10:FF:000020">
    <property type="entry name" value="Fibroblast growth factor receptor"/>
    <property type="match status" value="2"/>
</dbReference>
<dbReference type="GO" id="GO:0017134">
    <property type="term" value="F:fibroblast growth factor binding"/>
    <property type="evidence" value="ECO:0007669"/>
    <property type="project" value="TreeGrafter"/>
</dbReference>
<evidence type="ECO:0000256" key="13">
    <source>
        <dbReference type="ARBA" id="ARBA00023137"/>
    </source>
</evidence>
<dbReference type="AlphaFoldDB" id="A0AAV6H3B5"/>
<dbReference type="InterPro" id="IPR013783">
    <property type="entry name" value="Ig-like_fold"/>
</dbReference>
<evidence type="ECO:0000256" key="5">
    <source>
        <dbReference type="ARBA" id="ARBA00022692"/>
    </source>
</evidence>
<name>A0AAV6H3B5_9TELE</name>
<keyword evidence="9" id="KW-0418">Kinase</keyword>
<dbReference type="EC" id="2.7.10.1" evidence="2"/>
<dbReference type="Gene3D" id="2.60.40.10">
    <property type="entry name" value="Immunoglobulins"/>
    <property type="match status" value="3"/>
</dbReference>
<evidence type="ECO:0000256" key="18">
    <source>
        <dbReference type="SAM" id="SignalP"/>
    </source>
</evidence>
<dbReference type="InterPro" id="IPR036179">
    <property type="entry name" value="Ig-like_dom_sf"/>
</dbReference>
<feature type="domain" description="Ig-like" evidence="19">
    <location>
        <begin position="34"/>
        <end position="120"/>
    </location>
</feature>
<proteinExistence type="predicted"/>
<keyword evidence="15" id="KW-0675">Receptor</keyword>
<feature type="domain" description="Ig-like" evidence="19">
    <location>
        <begin position="129"/>
        <end position="231"/>
    </location>
</feature>
<evidence type="ECO:0000256" key="3">
    <source>
        <dbReference type="ARBA" id="ARBA00022553"/>
    </source>
</evidence>
<dbReference type="Proteomes" id="UP000823561">
    <property type="component" value="Chromosome 5"/>
</dbReference>
<dbReference type="SMART" id="SM00408">
    <property type="entry name" value="IGc2"/>
    <property type="match status" value="3"/>
</dbReference>
<comment type="caution">
    <text evidence="20">The sequence shown here is derived from an EMBL/GenBank/DDBJ whole genome shotgun (WGS) entry which is preliminary data.</text>
</comment>
<evidence type="ECO:0000256" key="12">
    <source>
        <dbReference type="ARBA" id="ARBA00023136"/>
    </source>
</evidence>
<evidence type="ECO:0000256" key="14">
    <source>
        <dbReference type="ARBA" id="ARBA00023157"/>
    </source>
</evidence>
<feature type="chain" id="PRO_5043652700" description="receptor protein-tyrosine kinase" evidence="18">
    <location>
        <begin position="27"/>
        <end position="338"/>
    </location>
</feature>
<reference evidence="20" key="1">
    <citation type="submission" date="2020-10" db="EMBL/GenBank/DDBJ databases">
        <title>Chromosome-scale genome assembly of the Allis shad, Alosa alosa.</title>
        <authorList>
            <person name="Margot Z."/>
            <person name="Christophe K."/>
            <person name="Cabau C."/>
            <person name="Louis A."/>
            <person name="Berthelot C."/>
            <person name="Parey E."/>
            <person name="Roest Crollius H."/>
            <person name="Montfort J."/>
            <person name="Robinson-Rechavi M."/>
            <person name="Bucao C."/>
            <person name="Bouchez O."/>
            <person name="Gislard M."/>
            <person name="Lluch J."/>
            <person name="Milhes M."/>
            <person name="Lampietro C."/>
            <person name="Lopez Roques C."/>
            <person name="Donnadieu C."/>
            <person name="Braasch I."/>
            <person name="Desvignes T."/>
            <person name="Postlethwait J."/>
            <person name="Bobe J."/>
            <person name="Guiguen Y."/>
        </authorList>
    </citation>
    <scope>NUCLEOTIDE SEQUENCE</scope>
    <source>
        <strain evidence="20">M-15738</strain>
        <tissue evidence="20">Blood</tissue>
    </source>
</reference>
<evidence type="ECO:0000313" key="21">
    <source>
        <dbReference type="Proteomes" id="UP000823561"/>
    </source>
</evidence>
<evidence type="ECO:0000256" key="8">
    <source>
        <dbReference type="ARBA" id="ARBA00022741"/>
    </source>
</evidence>
<accession>A0AAV6H3B5</accession>
<dbReference type="PROSITE" id="PS50835">
    <property type="entry name" value="IG_LIKE"/>
    <property type="match status" value="3"/>
</dbReference>
<dbReference type="InterPro" id="IPR003598">
    <property type="entry name" value="Ig_sub2"/>
</dbReference>
<keyword evidence="3" id="KW-0597">Phosphoprotein</keyword>
<evidence type="ECO:0000256" key="7">
    <source>
        <dbReference type="ARBA" id="ARBA00022737"/>
    </source>
</evidence>
<dbReference type="PANTHER" id="PTHR19890:SF10">
    <property type="entry name" value="FIBROBLAST GROWTH FACTOR RECEPTOR-LIKE 1"/>
    <property type="match status" value="1"/>
</dbReference>
<dbReference type="InterPro" id="IPR052615">
    <property type="entry name" value="FGFRL"/>
</dbReference>
<keyword evidence="11" id="KW-1133">Transmembrane helix</keyword>
<protein>
    <recommendedName>
        <fullName evidence="2">receptor protein-tyrosine kinase</fullName>
        <ecNumber evidence="2">2.7.10.1</ecNumber>
    </recommendedName>
</protein>
<organism evidence="20 21">
    <name type="scientific">Alosa alosa</name>
    <name type="common">allis shad</name>
    <dbReference type="NCBI Taxonomy" id="278164"/>
    <lineage>
        <taxon>Eukaryota</taxon>
        <taxon>Metazoa</taxon>
        <taxon>Chordata</taxon>
        <taxon>Craniata</taxon>
        <taxon>Vertebrata</taxon>
        <taxon>Euteleostomi</taxon>
        <taxon>Actinopterygii</taxon>
        <taxon>Neopterygii</taxon>
        <taxon>Teleostei</taxon>
        <taxon>Clupei</taxon>
        <taxon>Clupeiformes</taxon>
        <taxon>Clupeoidei</taxon>
        <taxon>Clupeidae</taxon>
        <taxon>Alosa</taxon>
    </lineage>
</organism>
<keyword evidence="12" id="KW-0472">Membrane</keyword>
<dbReference type="SUPFAM" id="SSF48726">
    <property type="entry name" value="Immunoglobulin"/>
    <property type="match status" value="3"/>
</dbReference>
<keyword evidence="8" id="KW-0547">Nucleotide-binding</keyword>
<evidence type="ECO:0000256" key="11">
    <source>
        <dbReference type="ARBA" id="ARBA00022989"/>
    </source>
</evidence>
<dbReference type="InterPro" id="IPR013098">
    <property type="entry name" value="Ig_I-set"/>
</dbReference>
<keyword evidence="10" id="KW-0067">ATP-binding</keyword>
<evidence type="ECO:0000256" key="16">
    <source>
        <dbReference type="ARBA" id="ARBA00023180"/>
    </source>
</evidence>
<evidence type="ECO:0000256" key="4">
    <source>
        <dbReference type="ARBA" id="ARBA00022679"/>
    </source>
</evidence>
<keyword evidence="14" id="KW-1015">Disulfide bond</keyword>
<sequence>MTGSMPPPLLLLLLWTLTALWTLSEAMSPQWTQPRMKKLHVIPAGNTVKFRCQASGNPTPTMKWFKNGKEFKMDQRMGGFKVREHMWTILMEYVVPSDKGNYTCVVENQYGSINHTYQLDVIPRCPHRPILQAGLPANRTAVVGSDVKFVCKVFSNPQPHIQWLKHIEINGSHYGPDGLPYVRVLKTVYVNTTDKEMEVLLIKKVTFEDAGKYTCLAGNSFGISYHSAWLTVYKDPKPNTSCFPSSMPKLPADRTVVVGSDVEFVCKVFSNPQPHIQWLKHIENHGSRFGCDGLPFVRVLKSTGPNTTDKEMEVLQIKNVTLEDAGQYSCMDSIKTWI</sequence>
<dbReference type="GO" id="GO:0005524">
    <property type="term" value="F:ATP binding"/>
    <property type="evidence" value="ECO:0007669"/>
    <property type="project" value="UniProtKB-KW"/>
</dbReference>
<dbReference type="GO" id="GO:0005007">
    <property type="term" value="F:fibroblast growth factor receptor activity"/>
    <property type="evidence" value="ECO:0007669"/>
    <property type="project" value="TreeGrafter"/>
</dbReference>
<dbReference type="GO" id="GO:0005886">
    <property type="term" value="C:plasma membrane"/>
    <property type="evidence" value="ECO:0007669"/>
    <property type="project" value="TreeGrafter"/>
</dbReference>
<keyword evidence="17" id="KW-0393">Immunoglobulin domain</keyword>
<comment type="subcellular location">
    <subcellularLocation>
        <location evidence="1">Membrane</location>
        <topology evidence="1">Single-pass membrane protein</topology>
    </subcellularLocation>
</comment>
<keyword evidence="4" id="KW-0808">Transferase</keyword>
<keyword evidence="16" id="KW-0325">Glycoprotein</keyword>
<evidence type="ECO:0000256" key="6">
    <source>
        <dbReference type="ARBA" id="ARBA00022729"/>
    </source>
</evidence>
<evidence type="ECO:0000256" key="9">
    <source>
        <dbReference type="ARBA" id="ARBA00022777"/>
    </source>
</evidence>
<keyword evidence="5" id="KW-0812">Transmembrane</keyword>
<dbReference type="InterPro" id="IPR003599">
    <property type="entry name" value="Ig_sub"/>
</dbReference>
<evidence type="ECO:0000256" key="15">
    <source>
        <dbReference type="ARBA" id="ARBA00023170"/>
    </source>
</evidence>
<evidence type="ECO:0000256" key="2">
    <source>
        <dbReference type="ARBA" id="ARBA00011902"/>
    </source>
</evidence>
<gene>
    <name evidence="20" type="ORF">AALO_G00061710</name>
</gene>